<accession>A0A6L5YI21</accession>
<keyword evidence="1" id="KW-0812">Transmembrane</keyword>
<keyword evidence="4" id="KW-1185">Reference proteome</keyword>
<keyword evidence="1" id="KW-0472">Membrane</keyword>
<dbReference type="Proteomes" id="UP000476055">
    <property type="component" value="Unassembled WGS sequence"/>
</dbReference>
<evidence type="ECO:0000313" key="4">
    <source>
        <dbReference type="Proteomes" id="UP000476055"/>
    </source>
</evidence>
<dbReference type="AlphaFoldDB" id="A0A6L5YI21"/>
<protein>
    <submittedName>
        <fullName evidence="2">Holin</fullName>
    </submittedName>
</protein>
<sequence length="92" mass="9981">MDLSFLLQLVDPIILGICLLTGYVLKEAFDKFPNKFIPLASLSMGTIIAIIIHLQAGINAEVVLGGMISGLAATGMYELLRNLLDFDGKKEE</sequence>
<proteinExistence type="predicted"/>
<organism evidence="2 4">
    <name type="scientific">Waltera intestinalis</name>
    <dbReference type="NCBI Taxonomy" id="2606635"/>
    <lineage>
        <taxon>Bacteria</taxon>
        <taxon>Bacillati</taxon>
        <taxon>Bacillota</taxon>
        <taxon>Clostridia</taxon>
        <taxon>Lachnospirales</taxon>
        <taxon>Lachnospiraceae</taxon>
        <taxon>Waltera</taxon>
    </lineage>
</organism>
<keyword evidence="1" id="KW-1133">Transmembrane helix</keyword>
<comment type="caution">
    <text evidence="2">The sequence shown here is derived from an EMBL/GenBank/DDBJ whole genome shotgun (WGS) entry which is preliminary data.</text>
</comment>
<name>A0A6L5YI21_9FIRM</name>
<feature type="transmembrane region" description="Helical" evidence="1">
    <location>
        <begin position="37"/>
        <end position="56"/>
    </location>
</feature>
<dbReference type="EMBL" id="VUMU01000007">
    <property type="protein sequence ID" value="MST58038.1"/>
    <property type="molecule type" value="Genomic_DNA"/>
</dbReference>
<reference evidence="2 4" key="1">
    <citation type="submission" date="2019-08" db="EMBL/GenBank/DDBJ databases">
        <title>In-depth cultivation of the pig gut microbiome towards novel bacterial diversity and tailored functional studies.</title>
        <authorList>
            <person name="Wylensek D."/>
            <person name="Hitch T.C.A."/>
            <person name="Clavel T."/>
        </authorList>
    </citation>
    <scope>NUCLEOTIDE SEQUENCE [LARGE SCALE GENOMIC DNA]</scope>
    <source>
        <strain evidence="2 4">WCA3-601-WT-6H</strain>
    </source>
</reference>
<gene>
    <name evidence="2" type="ORF">FYJ59_05575</name>
    <name evidence="3" type="ORF">FYJ59_07240</name>
</gene>
<dbReference type="EMBL" id="VUMU01000005">
    <property type="protein sequence ID" value="MST57713.1"/>
    <property type="molecule type" value="Genomic_DNA"/>
</dbReference>
<evidence type="ECO:0000313" key="2">
    <source>
        <dbReference type="EMBL" id="MST57713.1"/>
    </source>
</evidence>
<evidence type="ECO:0000313" key="3">
    <source>
        <dbReference type="EMBL" id="MST58038.1"/>
    </source>
</evidence>
<feature type="transmembrane region" description="Helical" evidence="1">
    <location>
        <begin position="62"/>
        <end position="80"/>
    </location>
</feature>
<evidence type="ECO:0000256" key="1">
    <source>
        <dbReference type="SAM" id="Phobius"/>
    </source>
</evidence>
<feature type="transmembrane region" description="Helical" evidence="1">
    <location>
        <begin position="6"/>
        <end position="25"/>
    </location>
</feature>
<dbReference type="RefSeq" id="WP_154495851.1">
    <property type="nucleotide sequence ID" value="NZ_VUMU01000005.1"/>
</dbReference>